<sequence length="153" mass="16365">MTIVHYAGAYALWSRTEGLVLSGADSLEAVAAYLERNPGMSFVCLSGSRVVGTSMCGHDGRRGYLYHLAVDPSMRGCGIGRQLAERSLAALGEAGIERCHLMVLEDNESGAAFWSRTGWTKRSGILLFSKDPSSFPVPEPGKPEGRRNEGGSA</sequence>
<evidence type="ECO:0000256" key="2">
    <source>
        <dbReference type="ARBA" id="ARBA00023315"/>
    </source>
</evidence>
<proteinExistence type="predicted"/>
<dbReference type="InterPro" id="IPR016181">
    <property type="entry name" value="Acyl_CoA_acyltransferase"/>
</dbReference>
<dbReference type="KEGG" id="palr:HGI30_18825"/>
<feature type="compositionally biased region" description="Basic and acidic residues" evidence="3">
    <location>
        <begin position="141"/>
        <end position="153"/>
    </location>
</feature>
<reference evidence="5 6" key="1">
    <citation type="submission" date="2020-04" db="EMBL/GenBank/DDBJ databases">
        <title>Novel Paenibacillus strain UniB2 isolated from commercial digestive syrup.</title>
        <authorList>
            <person name="Thorat V."/>
            <person name="Kirdat K."/>
            <person name="Tiwarekar B."/>
            <person name="Yadav A."/>
        </authorList>
    </citation>
    <scope>NUCLEOTIDE SEQUENCE [LARGE SCALE GENOMIC DNA]</scope>
    <source>
        <strain evidence="5 6">UniB2</strain>
    </source>
</reference>
<dbReference type="InterPro" id="IPR050832">
    <property type="entry name" value="Bact_Acetyltransf"/>
</dbReference>
<evidence type="ECO:0000256" key="3">
    <source>
        <dbReference type="SAM" id="MobiDB-lite"/>
    </source>
</evidence>
<evidence type="ECO:0000259" key="4">
    <source>
        <dbReference type="PROSITE" id="PS51186"/>
    </source>
</evidence>
<evidence type="ECO:0000313" key="6">
    <source>
        <dbReference type="Proteomes" id="UP000502136"/>
    </source>
</evidence>
<feature type="domain" description="N-acetyltransferase" evidence="4">
    <location>
        <begin position="1"/>
        <end position="138"/>
    </location>
</feature>
<keyword evidence="1 5" id="KW-0808">Transferase</keyword>
<keyword evidence="6" id="KW-1185">Reference proteome</keyword>
<dbReference type="EMBL" id="CP051428">
    <property type="protein sequence ID" value="QJC54465.1"/>
    <property type="molecule type" value="Genomic_DNA"/>
</dbReference>
<dbReference type="PANTHER" id="PTHR43877">
    <property type="entry name" value="AMINOALKYLPHOSPHONATE N-ACETYLTRANSFERASE-RELATED-RELATED"/>
    <property type="match status" value="1"/>
</dbReference>
<dbReference type="PROSITE" id="PS51186">
    <property type="entry name" value="GNAT"/>
    <property type="match status" value="1"/>
</dbReference>
<dbReference type="InterPro" id="IPR000182">
    <property type="entry name" value="GNAT_dom"/>
</dbReference>
<dbReference type="SUPFAM" id="SSF55729">
    <property type="entry name" value="Acyl-CoA N-acyltransferases (Nat)"/>
    <property type="match status" value="1"/>
</dbReference>
<gene>
    <name evidence="5" type="ORF">HGI30_18825</name>
</gene>
<dbReference type="GO" id="GO:0016747">
    <property type="term" value="F:acyltransferase activity, transferring groups other than amino-acyl groups"/>
    <property type="evidence" value="ECO:0007669"/>
    <property type="project" value="InterPro"/>
</dbReference>
<name>A0A6H2H4B4_9BACL</name>
<feature type="region of interest" description="Disordered" evidence="3">
    <location>
        <begin position="130"/>
        <end position="153"/>
    </location>
</feature>
<keyword evidence="2" id="KW-0012">Acyltransferase</keyword>
<evidence type="ECO:0000313" key="5">
    <source>
        <dbReference type="EMBL" id="QJC54465.1"/>
    </source>
</evidence>
<dbReference type="Pfam" id="PF00583">
    <property type="entry name" value="Acetyltransf_1"/>
    <property type="match status" value="1"/>
</dbReference>
<dbReference type="CDD" id="cd04301">
    <property type="entry name" value="NAT_SF"/>
    <property type="match status" value="1"/>
</dbReference>
<protein>
    <submittedName>
        <fullName evidence="5">GNAT family N-acetyltransferase</fullName>
    </submittedName>
</protein>
<accession>A0A6H2H4B4</accession>
<organism evidence="5 6">
    <name type="scientific">Paenibacillus albicereus</name>
    <dbReference type="NCBI Taxonomy" id="2726185"/>
    <lineage>
        <taxon>Bacteria</taxon>
        <taxon>Bacillati</taxon>
        <taxon>Bacillota</taxon>
        <taxon>Bacilli</taxon>
        <taxon>Bacillales</taxon>
        <taxon>Paenibacillaceae</taxon>
        <taxon>Paenibacillus</taxon>
    </lineage>
</organism>
<dbReference type="Proteomes" id="UP000502136">
    <property type="component" value="Chromosome"/>
</dbReference>
<dbReference type="Gene3D" id="3.40.630.30">
    <property type="match status" value="1"/>
</dbReference>
<evidence type="ECO:0000256" key="1">
    <source>
        <dbReference type="ARBA" id="ARBA00022679"/>
    </source>
</evidence>
<dbReference type="AlphaFoldDB" id="A0A6H2H4B4"/>